<feature type="region of interest" description="Disordered" evidence="1">
    <location>
        <begin position="184"/>
        <end position="207"/>
    </location>
</feature>
<protein>
    <submittedName>
        <fullName evidence="2">Uncharacterized protein</fullName>
    </submittedName>
</protein>
<feature type="compositionally biased region" description="Polar residues" evidence="1">
    <location>
        <begin position="1"/>
        <end position="15"/>
    </location>
</feature>
<evidence type="ECO:0000313" key="3">
    <source>
        <dbReference type="Proteomes" id="UP001172102"/>
    </source>
</evidence>
<gene>
    <name evidence="2" type="ORF">B0H67DRAFT_380409</name>
</gene>
<organism evidence="2 3">
    <name type="scientific">Lasiosphaeris hirsuta</name>
    <dbReference type="NCBI Taxonomy" id="260670"/>
    <lineage>
        <taxon>Eukaryota</taxon>
        <taxon>Fungi</taxon>
        <taxon>Dikarya</taxon>
        <taxon>Ascomycota</taxon>
        <taxon>Pezizomycotina</taxon>
        <taxon>Sordariomycetes</taxon>
        <taxon>Sordariomycetidae</taxon>
        <taxon>Sordariales</taxon>
        <taxon>Lasiosphaeriaceae</taxon>
        <taxon>Lasiosphaeris</taxon>
    </lineage>
</organism>
<comment type="caution">
    <text evidence="2">The sequence shown here is derived from an EMBL/GenBank/DDBJ whole genome shotgun (WGS) entry which is preliminary data.</text>
</comment>
<name>A0AA39ZXD4_9PEZI</name>
<evidence type="ECO:0000256" key="1">
    <source>
        <dbReference type="SAM" id="MobiDB-lite"/>
    </source>
</evidence>
<accession>A0AA39ZXD4</accession>
<sequence>MAIHTNASQNTSPAAQTVARRAPTVMWKPQCPINPAQDDGLSRTQRPQRPRVRSCSSWCSRRAVVGQHPYPSVSGIGALVFVMSFVGERNILWRVARLALLHWLLGGTFSIETPSLQRKGVGEAREVGQHSTPQQHGLPYACKGGISLASSPGFRCKRGRAARLEGGEDERGDGQQKFAGVLEAFETTSESRKPSLQSRRARECGDF</sequence>
<reference evidence="2" key="1">
    <citation type="submission" date="2023-06" db="EMBL/GenBank/DDBJ databases">
        <title>Genome-scale phylogeny and comparative genomics of the fungal order Sordariales.</title>
        <authorList>
            <consortium name="Lawrence Berkeley National Laboratory"/>
            <person name="Hensen N."/>
            <person name="Bonometti L."/>
            <person name="Westerberg I."/>
            <person name="Brannstrom I.O."/>
            <person name="Guillou S."/>
            <person name="Cros-Aarteil S."/>
            <person name="Calhoun S."/>
            <person name="Haridas S."/>
            <person name="Kuo A."/>
            <person name="Mondo S."/>
            <person name="Pangilinan J."/>
            <person name="Riley R."/>
            <person name="Labutti K."/>
            <person name="Andreopoulos B."/>
            <person name="Lipzen A."/>
            <person name="Chen C."/>
            <person name="Yanf M."/>
            <person name="Daum C."/>
            <person name="Ng V."/>
            <person name="Clum A."/>
            <person name="Steindorff A."/>
            <person name="Ohm R."/>
            <person name="Martin F."/>
            <person name="Silar P."/>
            <person name="Natvig D."/>
            <person name="Lalanne C."/>
            <person name="Gautier V."/>
            <person name="Ament-Velasquez S.L."/>
            <person name="Kruys A."/>
            <person name="Hutchinson M.I."/>
            <person name="Powell A.J."/>
            <person name="Barry K."/>
            <person name="Miller A.N."/>
            <person name="Grigoriev I.V."/>
            <person name="Debuchy R."/>
            <person name="Gladieux P."/>
            <person name="Thoren M.H."/>
            <person name="Johannesson H."/>
        </authorList>
    </citation>
    <scope>NUCLEOTIDE SEQUENCE</scope>
    <source>
        <strain evidence="2">SMH4607-1</strain>
    </source>
</reference>
<dbReference type="EMBL" id="JAUKUA010000007">
    <property type="protein sequence ID" value="KAK0705327.1"/>
    <property type="molecule type" value="Genomic_DNA"/>
</dbReference>
<dbReference type="Proteomes" id="UP001172102">
    <property type="component" value="Unassembled WGS sequence"/>
</dbReference>
<feature type="region of interest" description="Disordered" evidence="1">
    <location>
        <begin position="1"/>
        <end position="49"/>
    </location>
</feature>
<evidence type="ECO:0000313" key="2">
    <source>
        <dbReference type="EMBL" id="KAK0705327.1"/>
    </source>
</evidence>
<keyword evidence="3" id="KW-1185">Reference proteome</keyword>
<proteinExistence type="predicted"/>
<dbReference type="AlphaFoldDB" id="A0AA39ZXD4"/>